<name>A0A1K2ARP1_STRAR</name>
<dbReference type="STRING" id="1893.SAMN02787144_1007197"/>
<evidence type="ECO:0000256" key="1">
    <source>
        <dbReference type="SAM" id="MobiDB-lite"/>
    </source>
</evidence>
<feature type="compositionally biased region" description="Acidic residues" evidence="1">
    <location>
        <begin position="14"/>
        <end position="26"/>
    </location>
</feature>
<dbReference type="SMART" id="SM00530">
    <property type="entry name" value="HTH_XRE"/>
    <property type="match status" value="1"/>
</dbReference>
<proteinExistence type="predicted"/>
<dbReference type="Pfam" id="PF13560">
    <property type="entry name" value="HTH_31"/>
    <property type="match status" value="1"/>
</dbReference>
<evidence type="ECO:0000259" key="2">
    <source>
        <dbReference type="SMART" id="SM00530"/>
    </source>
</evidence>
<dbReference type="GO" id="GO:0003677">
    <property type="term" value="F:DNA binding"/>
    <property type="evidence" value="ECO:0007669"/>
    <property type="project" value="InterPro"/>
</dbReference>
<dbReference type="RefSeq" id="WP_072485680.1">
    <property type="nucleotide sequence ID" value="NZ_CP108276.1"/>
</dbReference>
<dbReference type="EMBL" id="FPJO01000007">
    <property type="protein sequence ID" value="SFX88429.1"/>
    <property type="molecule type" value="Genomic_DNA"/>
</dbReference>
<dbReference type="CDD" id="cd00093">
    <property type="entry name" value="HTH_XRE"/>
    <property type="match status" value="1"/>
</dbReference>
<evidence type="ECO:0000313" key="3">
    <source>
        <dbReference type="EMBL" id="SFX88429.1"/>
    </source>
</evidence>
<sequence length="292" mass="31740">MSVDEAGTERADGGADESGWDVDPDDESGLAVLATVGRQIKAWRESAGLRAAEFGAAIGYGEDQVYKVEGGRRIPRPEFLDRADAVVGAGGKLSAMKQDVAEVRYPKKIRDLAKMEAKAVEILVYANHGVHGLLQTEGHARVLLETRQPFYPQDEIERGVAGRMARRSVFDRSPAPALSFVLEEAALRRPIGGRMEWRRQLERLSEVGQLRNVSLQMMPLDCETHPGMGGEIEVLKFGDGTAVGRSSGAFNGRPVSDPKQLGVLELRYGMIRAQALTPGATLAFIEQVLGET</sequence>
<dbReference type="Proteomes" id="UP000181909">
    <property type="component" value="Unassembled WGS sequence"/>
</dbReference>
<dbReference type="Pfam" id="PF19054">
    <property type="entry name" value="DUF5753"/>
    <property type="match status" value="1"/>
</dbReference>
<dbReference type="SUPFAM" id="SSF47413">
    <property type="entry name" value="lambda repressor-like DNA-binding domains"/>
    <property type="match status" value="1"/>
</dbReference>
<feature type="region of interest" description="Disordered" evidence="1">
    <location>
        <begin position="1"/>
        <end position="26"/>
    </location>
</feature>
<feature type="domain" description="HTH cro/C1-type" evidence="2">
    <location>
        <begin position="39"/>
        <end position="94"/>
    </location>
</feature>
<accession>A0A1K2ARP1</accession>
<dbReference type="InterPro" id="IPR001387">
    <property type="entry name" value="Cro/C1-type_HTH"/>
</dbReference>
<gene>
    <name evidence="3" type="ORF">SAMN02787144_1007197</name>
</gene>
<organism evidence="3 4">
    <name type="scientific">Streptomyces atratus</name>
    <dbReference type="NCBI Taxonomy" id="1893"/>
    <lineage>
        <taxon>Bacteria</taxon>
        <taxon>Bacillati</taxon>
        <taxon>Actinomycetota</taxon>
        <taxon>Actinomycetes</taxon>
        <taxon>Kitasatosporales</taxon>
        <taxon>Streptomycetaceae</taxon>
        <taxon>Streptomyces</taxon>
    </lineage>
</organism>
<evidence type="ECO:0000313" key="4">
    <source>
        <dbReference type="Proteomes" id="UP000181909"/>
    </source>
</evidence>
<dbReference type="InterPro" id="IPR010982">
    <property type="entry name" value="Lambda_DNA-bd_dom_sf"/>
</dbReference>
<dbReference type="OrthoDB" id="3669136at2"/>
<dbReference type="Gene3D" id="1.10.260.40">
    <property type="entry name" value="lambda repressor-like DNA-binding domains"/>
    <property type="match status" value="1"/>
</dbReference>
<reference evidence="3 4" key="1">
    <citation type="submission" date="2016-11" db="EMBL/GenBank/DDBJ databases">
        <authorList>
            <person name="Jaros S."/>
            <person name="Januszkiewicz K."/>
            <person name="Wedrychowicz H."/>
        </authorList>
    </citation>
    <scope>NUCLEOTIDE SEQUENCE [LARGE SCALE GENOMIC DNA]</scope>
    <source>
        <strain evidence="3 4">OK807</strain>
    </source>
</reference>
<protein>
    <submittedName>
        <fullName evidence="3">Helix-turn-helix domain-containing protein</fullName>
    </submittedName>
</protein>
<dbReference type="AlphaFoldDB" id="A0A1K2ARP1"/>
<dbReference type="InterPro" id="IPR043917">
    <property type="entry name" value="DUF5753"/>
</dbReference>